<accession>A0A2N7IJP8</accession>
<evidence type="ECO:0000256" key="1">
    <source>
        <dbReference type="ARBA" id="ARBA00004571"/>
    </source>
</evidence>
<keyword evidence="5" id="KW-0812">Transmembrane</keyword>
<evidence type="ECO:0000256" key="7">
    <source>
        <dbReference type="ARBA" id="ARBA00023114"/>
    </source>
</evidence>
<comment type="similarity">
    <text evidence="2">Belongs to the outer membrane OOP (TC 1.B.6) superfamily. OmpA family.</text>
</comment>
<evidence type="ECO:0000256" key="8">
    <source>
        <dbReference type="ARBA" id="ARBA00023136"/>
    </source>
</evidence>
<keyword evidence="7" id="KW-0626">Porin</keyword>
<dbReference type="InterPro" id="IPR006664">
    <property type="entry name" value="OMP_bac"/>
</dbReference>
<evidence type="ECO:0000256" key="3">
    <source>
        <dbReference type="ARBA" id="ARBA00022448"/>
    </source>
</evidence>
<dbReference type="CDD" id="cd07185">
    <property type="entry name" value="OmpA_C-like"/>
    <property type="match status" value="1"/>
</dbReference>
<dbReference type="EMBL" id="MCYL01000010">
    <property type="protein sequence ID" value="PML57980.1"/>
    <property type="molecule type" value="Genomic_DNA"/>
</dbReference>
<evidence type="ECO:0000256" key="2">
    <source>
        <dbReference type="ARBA" id="ARBA00005710"/>
    </source>
</evidence>
<keyword evidence="3" id="KW-0813">Transport</keyword>
<dbReference type="GO" id="GO:0015288">
    <property type="term" value="F:porin activity"/>
    <property type="evidence" value="ECO:0007669"/>
    <property type="project" value="UniProtKB-KW"/>
</dbReference>
<keyword evidence="9" id="KW-0998">Cell outer membrane</keyword>
<keyword evidence="6" id="KW-0406">Ion transport</keyword>
<organism evidence="12 13">
    <name type="scientific">Vibrio lentus</name>
    <dbReference type="NCBI Taxonomy" id="136468"/>
    <lineage>
        <taxon>Bacteria</taxon>
        <taxon>Pseudomonadati</taxon>
        <taxon>Pseudomonadota</taxon>
        <taxon>Gammaproteobacteria</taxon>
        <taxon>Vibrionales</taxon>
        <taxon>Vibrionaceae</taxon>
        <taxon>Vibrio</taxon>
    </lineage>
</organism>
<comment type="subcellular location">
    <subcellularLocation>
        <location evidence="1">Cell outer membrane</location>
        <topology evidence="1">Multi-pass membrane protein</topology>
    </subcellularLocation>
</comment>
<comment type="caution">
    <text evidence="12">The sequence shown here is derived from an EMBL/GenBank/DDBJ whole genome shotgun (WGS) entry which is preliminary data.</text>
</comment>
<dbReference type="InterPro" id="IPR011250">
    <property type="entry name" value="OMP/PagP_B-barrel"/>
</dbReference>
<dbReference type="InterPro" id="IPR000498">
    <property type="entry name" value="OmpA-like_TM_dom"/>
</dbReference>
<dbReference type="GO" id="GO:0009279">
    <property type="term" value="C:cell outer membrane"/>
    <property type="evidence" value="ECO:0007669"/>
    <property type="project" value="UniProtKB-SubCell"/>
</dbReference>
<keyword evidence="8 10" id="KW-0472">Membrane</keyword>
<evidence type="ECO:0000256" key="10">
    <source>
        <dbReference type="PROSITE-ProRule" id="PRU00473"/>
    </source>
</evidence>
<gene>
    <name evidence="12" type="ORF">BCT74_17685</name>
</gene>
<evidence type="ECO:0000256" key="4">
    <source>
        <dbReference type="ARBA" id="ARBA00022452"/>
    </source>
</evidence>
<dbReference type="GO" id="GO:0046930">
    <property type="term" value="C:pore complex"/>
    <property type="evidence" value="ECO:0007669"/>
    <property type="project" value="UniProtKB-KW"/>
</dbReference>
<dbReference type="Pfam" id="PF00691">
    <property type="entry name" value="OmpA"/>
    <property type="match status" value="1"/>
</dbReference>
<reference evidence="13" key="1">
    <citation type="submission" date="2016-07" db="EMBL/GenBank/DDBJ databases">
        <title>Nontailed viruses are major unrecognized killers of bacteria in the ocean.</title>
        <authorList>
            <person name="Kauffman K."/>
            <person name="Hussain F."/>
            <person name="Yang J."/>
            <person name="Arevalo P."/>
            <person name="Brown J."/>
            <person name="Cutler M."/>
            <person name="Kelly L."/>
            <person name="Polz M.F."/>
        </authorList>
    </citation>
    <scope>NUCLEOTIDE SEQUENCE [LARGE SCALE GENOMIC DNA]</scope>
    <source>
        <strain evidence="13">10N.261.51.B8</strain>
    </source>
</reference>
<evidence type="ECO:0000256" key="6">
    <source>
        <dbReference type="ARBA" id="ARBA00023065"/>
    </source>
</evidence>
<evidence type="ECO:0000256" key="5">
    <source>
        <dbReference type="ARBA" id="ARBA00022692"/>
    </source>
</evidence>
<keyword evidence="4" id="KW-1134">Transmembrane beta strand</keyword>
<dbReference type="PROSITE" id="PS51123">
    <property type="entry name" value="OMPA_2"/>
    <property type="match status" value="1"/>
</dbReference>
<dbReference type="PANTHER" id="PTHR30329">
    <property type="entry name" value="STATOR ELEMENT OF FLAGELLAR MOTOR COMPLEX"/>
    <property type="match status" value="1"/>
</dbReference>
<sequence length="239" mass="27575">MFESAVRYDWYFQRDTSVYTRVGAAYWTIESNQTVDSIVVDDKYSGFSPVGELGINYRWNRHVYLNAGYKYTHDIGDSDLQRYDNHALLAGITYHFKGKEQPRQKIVEEIAPKVVDKPVKIFETVLKEVNFEFNSDQMIETKESSDAIKEIAQLLKQHANAHVEVVGHTDSWGSDLYNDILSLNRAQTVSKQLEEIGIERERITAKGMGESLPLVDNRTQENRALNRRVEIIISSFTYK</sequence>
<dbReference type="PANTHER" id="PTHR30329:SF21">
    <property type="entry name" value="LIPOPROTEIN YIAD-RELATED"/>
    <property type="match status" value="1"/>
</dbReference>
<evidence type="ECO:0000256" key="9">
    <source>
        <dbReference type="ARBA" id="ARBA00023237"/>
    </source>
</evidence>
<dbReference type="PRINTS" id="PR01021">
    <property type="entry name" value="OMPADOMAIN"/>
</dbReference>
<dbReference type="SUPFAM" id="SSF56925">
    <property type="entry name" value="OMPA-like"/>
    <property type="match status" value="1"/>
</dbReference>
<name>A0A2N7IJP8_9VIBR</name>
<feature type="domain" description="OmpA-like" evidence="11">
    <location>
        <begin position="118"/>
        <end position="237"/>
    </location>
</feature>
<dbReference type="Gene3D" id="3.30.1330.60">
    <property type="entry name" value="OmpA-like domain"/>
    <property type="match status" value="1"/>
</dbReference>
<dbReference type="Proteomes" id="UP000235746">
    <property type="component" value="Unassembled WGS sequence"/>
</dbReference>
<dbReference type="SUPFAM" id="SSF103088">
    <property type="entry name" value="OmpA-like"/>
    <property type="match status" value="1"/>
</dbReference>
<dbReference type="GO" id="GO:0006811">
    <property type="term" value="P:monoatomic ion transport"/>
    <property type="evidence" value="ECO:0007669"/>
    <property type="project" value="UniProtKB-KW"/>
</dbReference>
<dbReference type="AlphaFoldDB" id="A0A2N7IJP8"/>
<dbReference type="InterPro" id="IPR036737">
    <property type="entry name" value="OmpA-like_sf"/>
</dbReference>
<evidence type="ECO:0000259" key="11">
    <source>
        <dbReference type="PROSITE" id="PS51123"/>
    </source>
</evidence>
<protein>
    <recommendedName>
        <fullName evidence="11">OmpA-like domain-containing protein</fullName>
    </recommendedName>
</protein>
<dbReference type="Gene3D" id="2.40.160.20">
    <property type="match status" value="1"/>
</dbReference>
<dbReference type="InterPro" id="IPR050330">
    <property type="entry name" value="Bact_OuterMem_StrucFunc"/>
</dbReference>
<evidence type="ECO:0000313" key="13">
    <source>
        <dbReference type="Proteomes" id="UP000235746"/>
    </source>
</evidence>
<dbReference type="Pfam" id="PF01389">
    <property type="entry name" value="OmpA_membrane"/>
    <property type="match status" value="1"/>
</dbReference>
<dbReference type="InterPro" id="IPR006665">
    <property type="entry name" value="OmpA-like"/>
</dbReference>
<proteinExistence type="inferred from homology"/>
<evidence type="ECO:0000313" key="12">
    <source>
        <dbReference type="EMBL" id="PML57980.1"/>
    </source>
</evidence>